<reference evidence="3" key="1">
    <citation type="submission" date="2019-09" db="EMBL/GenBank/DDBJ databases">
        <authorList>
            <person name="Teo W.F.A."/>
            <person name="Duangmal K."/>
        </authorList>
    </citation>
    <scope>NUCLEOTIDE SEQUENCE [LARGE SCALE GENOMIC DNA]</scope>
    <source>
        <strain evidence="3">K81G1</strain>
    </source>
</reference>
<dbReference type="InterPro" id="IPR000639">
    <property type="entry name" value="Epox_hydrolase-like"/>
</dbReference>
<comment type="caution">
    <text evidence="3">The sequence shown here is derived from an EMBL/GenBank/DDBJ whole genome shotgun (WGS) entry which is preliminary data.</text>
</comment>
<dbReference type="PRINTS" id="PR00412">
    <property type="entry name" value="EPOXHYDRLASE"/>
</dbReference>
<name>A0A5N0V250_9PSEU</name>
<dbReference type="RefSeq" id="WP_144754655.1">
    <property type="nucleotide sequence ID" value="NZ_VMNW02000021.1"/>
</dbReference>
<dbReference type="OrthoDB" id="9785847at2"/>
<dbReference type="PANTHER" id="PTHR43798:SF31">
    <property type="entry name" value="AB HYDROLASE SUPERFAMILY PROTEIN YCLE"/>
    <property type="match status" value="1"/>
</dbReference>
<evidence type="ECO:0000313" key="3">
    <source>
        <dbReference type="EMBL" id="KAA9160507.1"/>
    </source>
</evidence>
<dbReference type="Gene3D" id="3.40.50.1820">
    <property type="entry name" value="alpha/beta hydrolase"/>
    <property type="match status" value="1"/>
</dbReference>
<gene>
    <name evidence="3" type="ORF">FPZ12_016870</name>
</gene>
<sequence length="267" mass="29088">MVYVEVDRDIRLHVQDLGSGTPVVLVAGFGLDHQVWDRQVRVLAERYRVICVDQRGHGLSDKPLGGYGVDRLGLDLRAALAALEVRGCAMVGWSFGGQVAFQVAAEDPGLVERLVLVGSNGVRASRSAEFPFGLVPEKLAPPLVEAEKRDRLSARRATIAGGFAENPGEDVLRWLLDRSLQMPSWAAVSCYESMLFTDLTAEIPRVTMPVLQLIGSDDPVHSAKGARWLNDRLSDSRLVELPGCGHYPMLEAAAEFDAALLAFLDGR</sequence>
<organism evidence="3 4">
    <name type="scientific">Amycolatopsis acidicola</name>
    <dbReference type="NCBI Taxonomy" id="2596893"/>
    <lineage>
        <taxon>Bacteria</taxon>
        <taxon>Bacillati</taxon>
        <taxon>Actinomycetota</taxon>
        <taxon>Actinomycetes</taxon>
        <taxon>Pseudonocardiales</taxon>
        <taxon>Pseudonocardiaceae</taxon>
        <taxon>Amycolatopsis</taxon>
    </lineage>
</organism>
<protein>
    <submittedName>
        <fullName evidence="3">Alpha/beta hydrolase</fullName>
    </submittedName>
</protein>
<evidence type="ECO:0000256" key="1">
    <source>
        <dbReference type="ARBA" id="ARBA00022801"/>
    </source>
</evidence>
<dbReference type="GO" id="GO:0016787">
    <property type="term" value="F:hydrolase activity"/>
    <property type="evidence" value="ECO:0007669"/>
    <property type="project" value="UniProtKB-KW"/>
</dbReference>
<dbReference type="PRINTS" id="PR00111">
    <property type="entry name" value="ABHYDROLASE"/>
</dbReference>
<dbReference type="InterPro" id="IPR029058">
    <property type="entry name" value="AB_hydrolase_fold"/>
</dbReference>
<dbReference type="AlphaFoldDB" id="A0A5N0V250"/>
<dbReference type="GO" id="GO:0016020">
    <property type="term" value="C:membrane"/>
    <property type="evidence" value="ECO:0007669"/>
    <property type="project" value="TreeGrafter"/>
</dbReference>
<dbReference type="InterPro" id="IPR000073">
    <property type="entry name" value="AB_hydrolase_1"/>
</dbReference>
<proteinExistence type="predicted"/>
<evidence type="ECO:0000313" key="4">
    <source>
        <dbReference type="Proteomes" id="UP000319769"/>
    </source>
</evidence>
<dbReference type="Proteomes" id="UP000319769">
    <property type="component" value="Unassembled WGS sequence"/>
</dbReference>
<dbReference type="SUPFAM" id="SSF53474">
    <property type="entry name" value="alpha/beta-Hydrolases"/>
    <property type="match status" value="1"/>
</dbReference>
<keyword evidence="1 3" id="KW-0378">Hydrolase</keyword>
<dbReference type="EMBL" id="VMNW02000021">
    <property type="protein sequence ID" value="KAA9160507.1"/>
    <property type="molecule type" value="Genomic_DNA"/>
</dbReference>
<accession>A0A5N0V250</accession>
<dbReference type="InterPro" id="IPR050266">
    <property type="entry name" value="AB_hydrolase_sf"/>
</dbReference>
<keyword evidence="4" id="KW-1185">Reference proteome</keyword>
<evidence type="ECO:0000259" key="2">
    <source>
        <dbReference type="Pfam" id="PF00561"/>
    </source>
</evidence>
<dbReference type="Pfam" id="PF00561">
    <property type="entry name" value="Abhydrolase_1"/>
    <property type="match status" value="1"/>
</dbReference>
<dbReference type="PANTHER" id="PTHR43798">
    <property type="entry name" value="MONOACYLGLYCEROL LIPASE"/>
    <property type="match status" value="1"/>
</dbReference>
<feature type="domain" description="AB hydrolase-1" evidence="2">
    <location>
        <begin position="22"/>
        <end position="252"/>
    </location>
</feature>